<dbReference type="OrthoDB" id="10254730at2759"/>
<keyword evidence="6" id="KW-0539">Nucleus</keyword>
<name>A0A0W4ZPH2_PNEC8</name>
<gene>
    <name evidence="9" type="ORF">T552_00730</name>
</gene>
<proteinExistence type="inferred from homology"/>
<protein>
    <recommendedName>
        <fullName evidence="3">DNA polymerase epsilon subunit B</fullName>
    </recommendedName>
    <alternativeName>
        <fullName evidence="7">DNA polymerase II subunit 2</fullName>
    </alternativeName>
</protein>
<dbReference type="InterPro" id="IPR016266">
    <property type="entry name" value="POLE2"/>
</dbReference>
<keyword evidence="10" id="KW-1185">Reference proteome</keyword>
<comment type="subcellular location">
    <subcellularLocation>
        <location evidence="1">Nucleus</location>
    </subcellularLocation>
</comment>
<evidence type="ECO:0000313" key="9">
    <source>
        <dbReference type="EMBL" id="KTW30253.1"/>
    </source>
</evidence>
<dbReference type="VEuPathDB" id="FungiDB:T552_00730"/>
<dbReference type="GO" id="GO:0043596">
    <property type="term" value="C:nuclear replication fork"/>
    <property type="evidence" value="ECO:0007669"/>
    <property type="project" value="EnsemblFungi"/>
</dbReference>
<keyword evidence="5" id="KW-0238">DNA-binding</keyword>
<evidence type="ECO:0000256" key="5">
    <source>
        <dbReference type="ARBA" id="ARBA00023125"/>
    </source>
</evidence>
<dbReference type="GO" id="GO:0000785">
    <property type="term" value="C:chromatin"/>
    <property type="evidence" value="ECO:0007669"/>
    <property type="project" value="EnsemblFungi"/>
</dbReference>
<dbReference type="GO" id="GO:0140529">
    <property type="term" value="P:CMG complex assembly"/>
    <property type="evidence" value="ECO:0007669"/>
    <property type="project" value="EnsemblFungi"/>
</dbReference>
<dbReference type="Pfam" id="PF04042">
    <property type="entry name" value="DNA_pol_E_B"/>
    <property type="match status" value="1"/>
</dbReference>
<dbReference type="GeneID" id="28935536"/>
<evidence type="ECO:0000313" key="10">
    <source>
        <dbReference type="Proteomes" id="UP000054454"/>
    </source>
</evidence>
<evidence type="ECO:0000256" key="7">
    <source>
        <dbReference type="ARBA" id="ARBA00032930"/>
    </source>
</evidence>
<comment type="similarity">
    <text evidence="2">Belongs to the DNA polymerase epsilon subunit B family.</text>
</comment>
<dbReference type="PANTHER" id="PTHR12708:SF0">
    <property type="entry name" value="DNA POLYMERASE EPSILON SUBUNIT 2"/>
    <property type="match status" value="1"/>
</dbReference>
<sequence length="630" mass="72211">MSNKLRGISNNVVGSSKVPFFLGVNIEISQLRPIAFRIFTKRYNLTLKSDALKELAIFIGRKCGQDWSTESESILDEIAQLWKKSQESNFLVSKDLLVPILKKWNQLNSLKLKVQEQIPVLLENESLLNNAQLEAKLEQGIDIKQYFLYIDAFDQPKYVFDMTHKSFERSNEPPKILGDISHKISIYRERFYLIKQRLLSNPAFQEPSFYGSMSHKEWHKITSIKNLLGRIGKEFMLLGVISYGPEGKLWLEDIDDRIMLETDDTINGGGWIVPGCIVLADGIYLENGTFQVFVLGHPPCEPKYLSEKSFDHIDFLGTNQDRLMKKQLKDAETKFGHVRFVFAADVILDDVLSMKALKKMLYIYETREDIFPEAIILMGNFISVPFHNTGFSANYKALFNSLALLLESFPKLTQRSTFIFLPGPNDPWAQGGAPLLPQRGIPKIFTNRIRKSCKHVFFASNPSRLLYFTQDIVLYRDNTMERLRRHSLCFNDINTSSINENELNQHSENLNNDASTNNIIQDIDNQKKSTSNHLSNPQQAQNLVRTLLDQSHLSPFSLSLRPIIWDFDHTLRLYPIPHLMVIADTSCLAFNTSYCGCLSINPGKLVNSYKASWAEYNPAENKVVVFEELI</sequence>
<reference evidence="10" key="1">
    <citation type="journal article" date="2016" name="Nat. Commun.">
        <title>Genome analysis of three Pneumocystis species reveals adaptation mechanisms to life exclusively in mammalian hosts.</title>
        <authorList>
            <person name="Ma L."/>
            <person name="Chen Z."/>
            <person name="Huang D.W."/>
            <person name="Kutty G."/>
            <person name="Ishihara M."/>
            <person name="Wang H."/>
            <person name="Abouelleil A."/>
            <person name="Bishop L."/>
            <person name="Davey E."/>
            <person name="Deng R."/>
            <person name="Deng X."/>
            <person name="Fan L."/>
            <person name="Fantoni G."/>
            <person name="Fitzgerald M."/>
            <person name="Gogineni E."/>
            <person name="Goldberg J.M."/>
            <person name="Handley G."/>
            <person name="Hu X."/>
            <person name="Huber C."/>
            <person name="Jiao X."/>
            <person name="Jones K."/>
            <person name="Levin J.Z."/>
            <person name="Liu Y."/>
            <person name="Macdonald P."/>
            <person name="Melnikov A."/>
            <person name="Raley C."/>
            <person name="Sassi M."/>
            <person name="Sherman B.T."/>
            <person name="Song X."/>
            <person name="Sykes S."/>
            <person name="Tran B."/>
            <person name="Walsh L."/>
            <person name="Xia Y."/>
            <person name="Yang J."/>
            <person name="Young S."/>
            <person name="Zeng Q."/>
            <person name="Zheng X."/>
            <person name="Stephens R."/>
            <person name="Nusbaum C."/>
            <person name="Birren B.W."/>
            <person name="Azadi P."/>
            <person name="Lempicki R.A."/>
            <person name="Cuomo C.A."/>
            <person name="Kovacs J.A."/>
        </authorList>
    </citation>
    <scope>NUCLEOTIDE SEQUENCE [LARGE SCALE GENOMIC DNA]</scope>
    <source>
        <strain evidence="10">B80</strain>
    </source>
</reference>
<evidence type="ECO:0000256" key="3">
    <source>
        <dbReference type="ARBA" id="ARBA00016011"/>
    </source>
</evidence>
<dbReference type="GO" id="GO:0003690">
    <property type="term" value="F:double-stranded DNA binding"/>
    <property type="evidence" value="ECO:0007669"/>
    <property type="project" value="EnsemblFungi"/>
</dbReference>
<dbReference type="InterPro" id="IPR007185">
    <property type="entry name" value="DNA_pol_a/d/e_bsu"/>
</dbReference>
<comment type="caution">
    <text evidence="9">The sequence shown here is derived from an EMBL/GenBank/DDBJ whole genome shotgun (WGS) entry which is preliminary data.</text>
</comment>
<dbReference type="Proteomes" id="UP000054454">
    <property type="component" value="Unassembled WGS sequence"/>
</dbReference>
<feature type="domain" description="DNA polymerase alpha/delta/epsilon subunit B" evidence="8">
    <location>
        <begin position="340"/>
        <end position="587"/>
    </location>
</feature>
<dbReference type="GO" id="GO:0042276">
    <property type="term" value="P:error-prone translesion synthesis"/>
    <property type="evidence" value="ECO:0007669"/>
    <property type="project" value="EnsemblFungi"/>
</dbReference>
<organism evidence="9 10">
    <name type="scientific">Pneumocystis carinii (strain B80)</name>
    <name type="common">Rat pneumocystis pneumonia agent</name>
    <name type="synonym">Pneumocystis carinii f. sp. carinii</name>
    <dbReference type="NCBI Taxonomy" id="1408658"/>
    <lineage>
        <taxon>Eukaryota</taxon>
        <taxon>Fungi</taxon>
        <taxon>Dikarya</taxon>
        <taxon>Ascomycota</taxon>
        <taxon>Taphrinomycotina</taxon>
        <taxon>Pneumocystomycetes</taxon>
        <taxon>Pneumocystaceae</taxon>
        <taxon>Pneumocystis</taxon>
    </lineage>
</organism>
<evidence type="ECO:0000256" key="2">
    <source>
        <dbReference type="ARBA" id="ARBA00009560"/>
    </source>
</evidence>
<dbReference type="RefSeq" id="XP_018227044.1">
    <property type="nucleotide sequence ID" value="XM_018369334.1"/>
</dbReference>
<dbReference type="GO" id="GO:0045005">
    <property type="term" value="P:DNA-templated DNA replication maintenance of fidelity"/>
    <property type="evidence" value="ECO:0007669"/>
    <property type="project" value="EnsemblFungi"/>
</dbReference>
<dbReference type="GO" id="GO:0003697">
    <property type="term" value="F:single-stranded DNA binding"/>
    <property type="evidence" value="ECO:0007669"/>
    <property type="project" value="EnsemblFungi"/>
</dbReference>
<evidence type="ECO:0000259" key="8">
    <source>
        <dbReference type="Pfam" id="PF04042"/>
    </source>
</evidence>
<dbReference type="GO" id="GO:0008622">
    <property type="term" value="C:epsilon DNA polymerase complex"/>
    <property type="evidence" value="ECO:0007669"/>
    <property type="project" value="EnsemblFungi"/>
</dbReference>
<dbReference type="PANTHER" id="PTHR12708">
    <property type="entry name" value="DNA POLYMERASE EPSILON SUBUNIT B"/>
    <property type="match status" value="1"/>
</dbReference>
<dbReference type="GO" id="GO:0030337">
    <property type="term" value="F:DNA polymerase processivity factor activity"/>
    <property type="evidence" value="ECO:0007669"/>
    <property type="project" value="EnsemblFungi"/>
</dbReference>
<dbReference type="GO" id="GO:0003887">
    <property type="term" value="F:DNA-directed DNA polymerase activity"/>
    <property type="evidence" value="ECO:0007669"/>
    <property type="project" value="EnsemblFungi"/>
</dbReference>
<evidence type="ECO:0000256" key="1">
    <source>
        <dbReference type="ARBA" id="ARBA00004123"/>
    </source>
</evidence>
<evidence type="ECO:0000256" key="4">
    <source>
        <dbReference type="ARBA" id="ARBA00022705"/>
    </source>
</evidence>
<dbReference type="AlphaFoldDB" id="A0A0W4ZPH2"/>
<evidence type="ECO:0000256" key="6">
    <source>
        <dbReference type="ARBA" id="ARBA00023242"/>
    </source>
</evidence>
<dbReference type="GO" id="GO:0005737">
    <property type="term" value="C:cytoplasm"/>
    <property type="evidence" value="ECO:0007669"/>
    <property type="project" value="EnsemblFungi"/>
</dbReference>
<keyword evidence="4" id="KW-0235">DNA replication</keyword>
<accession>A0A0W4ZPH2</accession>
<dbReference type="EMBL" id="LFVZ01000003">
    <property type="protein sequence ID" value="KTW30253.1"/>
    <property type="molecule type" value="Genomic_DNA"/>
</dbReference>